<accession>A0A0L0WDK9</accession>
<dbReference type="RefSeq" id="WP_268760442.1">
    <property type="nucleotide sequence ID" value="NZ_LGSS01000002.1"/>
</dbReference>
<protein>
    <submittedName>
        <fullName evidence="1">Uncharacterized protein</fullName>
    </submittedName>
</protein>
<dbReference type="Proteomes" id="UP000037267">
    <property type="component" value="Unassembled WGS sequence"/>
</dbReference>
<sequence length="41" mass="4467">MTNKRNVTVDVLKGSAIITVILVHAFRGKGKIDIFIGEVGR</sequence>
<proteinExistence type="predicted"/>
<dbReference type="EMBL" id="LGSS01000002">
    <property type="protein sequence ID" value="KNF09562.1"/>
    <property type="molecule type" value="Genomic_DNA"/>
</dbReference>
<evidence type="ECO:0000313" key="1">
    <source>
        <dbReference type="EMBL" id="KNF09562.1"/>
    </source>
</evidence>
<dbReference type="AlphaFoldDB" id="A0A0L0WDK9"/>
<gene>
    <name evidence="1" type="ORF">CLPU_2c00130</name>
</gene>
<dbReference type="STRING" id="1503.CLPU_2c00130"/>
<name>A0A0L0WDK9_GOTPU</name>
<organism evidence="1 2">
    <name type="scientific">Gottschalkia purinilytica</name>
    <name type="common">Clostridium purinilyticum</name>
    <dbReference type="NCBI Taxonomy" id="1503"/>
    <lineage>
        <taxon>Bacteria</taxon>
        <taxon>Bacillati</taxon>
        <taxon>Bacillota</taxon>
        <taxon>Tissierellia</taxon>
        <taxon>Tissierellales</taxon>
        <taxon>Gottschalkiaceae</taxon>
        <taxon>Gottschalkia</taxon>
    </lineage>
</organism>
<comment type="caution">
    <text evidence="1">The sequence shown here is derived from an EMBL/GenBank/DDBJ whole genome shotgun (WGS) entry which is preliminary data.</text>
</comment>
<keyword evidence="2" id="KW-1185">Reference proteome</keyword>
<evidence type="ECO:0000313" key="2">
    <source>
        <dbReference type="Proteomes" id="UP000037267"/>
    </source>
</evidence>
<reference evidence="2" key="1">
    <citation type="submission" date="2015-07" db="EMBL/GenBank/DDBJ databases">
        <title>Draft genome sequence of the purine-degrading Gottschalkia purinilyticum DSM 1384 (formerly Clostridium purinilyticum).</title>
        <authorList>
            <person name="Poehlein A."/>
            <person name="Schiel-Bengelsdorf B."/>
            <person name="Bengelsdorf F.R."/>
            <person name="Daniel R."/>
            <person name="Duerre P."/>
        </authorList>
    </citation>
    <scope>NUCLEOTIDE SEQUENCE [LARGE SCALE GENOMIC DNA]</scope>
    <source>
        <strain evidence="2">DSM 1384</strain>
    </source>
</reference>